<organism evidence="2 3">
    <name type="scientific">Pseudarcicella hirudinis</name>
    <dbReference type="NCBI Taxonomy" id="1079859"/>
    <lineage>
        <taxon>Bacteria</taxon>
        <taxon>Pseudomonadati</taxon>
        <taxon>Bacteroidota</taxon>
        <taxon>Cytophagia</taxon>
        <taxon>Cytophagales</taxon>
        <taxon>Flectobacillaceae</taxon>
        <taxon>Pseudarcicella</taxon>
    </lineage>
</organism>
<dbReference type="GO" id="GO:0005829">
    <property type="term" value="C:cytosol"/>
    <property type="evidence" value="ECO:0007669"/>
    <property type="project" value="TreeGrafter"/>
</dbReference>
<evidence type="ECO:0000313" key="3">
    <source>
        <dbReference type="Proteomes" id="UP000199306"/>
    </source>
</evidence>
<dbReference type="NCBIfam" id="TIGR03725">
    <property type="entry name" value="T6A_YeaZ"/>
    <property type="match status" value="1"/>
</dbReference>
<dbReference type="STRING" id="1079859.SAMN04515674_103269"/>
<dbReference type="SUPFAM" id="SSF53067">
    <property type="entry name" value="Actin-like ATPase domain"/>
    <property type="match status" value="2"/>
</dbReference>
<feature type="domain" description="Gcp-like" evidence="1">
    <location>
        <begin position="32"/>
        <end position="218"/>
    </location>
</feature>
<dbReference type="InterPro" id="IPR043129">
    <property type="entry name" value="ATPase_NBD"/>
</dbReference>
<dbReference type="Proteomes" id="UP000199306">
    <property type="component" value="Unassembled WGS sequence"/>
</dbReference>
<name>A0A1I5QLY8_9BACT</name>
<dbReference type="AlphaFoldDB" id="A0A1I5QLY8"/>
<dbReference type="EMBL" id="FOXH01000003">
    <property type="protein sequence ID" value="SFP47279.1"/>
    <property type="molecule type" value="Genomic_DNA"/>
</dbReference>
<keyword evidence="3" id="KW-1185">Reference proteome</keyword>
<evidence type="ECO:0000313" key="2">
    <source>
        <dbReference type="EMBL" id="SFP47279.1"/>
    </source>
</evidence>
<dbReference type="PANTHER" id="PTHR11735:SF11">
    <property type="entry name" value="TRNA THREONYLCARBAMOYLADENOSINE BIOSYNTHESIS PROTEIN TSAB"/>
    <property type="match status" value="1"/>
</dbReference>
<dbReference type="RefSeq" id="WP_092014407.1">
    <property type="nucleotide sequence ID" value="NZ_FOXH01000003.1"/>
</dbReference>
<sequence length="226" mass="24734">MSLIISIDTSTKVCSVALHQEGKLLALNELFAEKSHSGMLTTLVENVVKHAGFSLNDLDAIAVAKGPGSYTGLRIGVSTAKGLCFALDKPLIGINTLEAMALQLKDFFSEKHLFCPMIDARRMEVFCAVYDNHLNVIQKTEAKVIDENAYAELLTENPVVFLGDGAAKCKEKLTHPNCIFPETAVYPSAKTIGVLANKAFRMGQFEDLVTFEPFYLKDFVGTVPKK</sequence>
<dbReference type="Gene3D" id="3.30.420.40">
    <property type="match status" value="2"/>
</dbReference>
<dbReference type="CDD" id="cd24032">
    <property type="entry name" value="ASKHA_NBD_TsaB"/>
    <property type="match status" value="1"/>
</dbReference>
<dbReference type="InterPro" id="IPR022496">
    <property type="entry name" value="T6A_TsaB"/>
</dbReference>
<dbReference type="Pfam" id="PF00814">
    <property type="entry name" value="TsaD"/>
    <property type="match status" value="1"/>
</dbReference>
<gene>
    <name evidence="2" type="ORF">SAMN04515674_103269</name>
</gene>
<dbReference type="InterPro" id="IPR000905">
    <property type="entry name" value="Gcp-like_dom"/>
</dbReference>
<protein>
    <submittedName>
        <fullName evidence="2">tRNA threonylcarbamoyladenosine biosynthesis protein TsaB</fullName>
    </submittedName>
</protein>
<accession>A0A1I5QLY8</accession>
<proteinExistence type="predicted"/>
<dbReference type="PANTHER" id="PTHR11735">
    <property type="entry name" value="TRNA N6-ADENOSINE THREONYLCARBAMOYLTRANSFERASE"/>
    <property type="match status" value="1"/>
</dbReference>
<evidence type="ECO:0000259" key="1">
    <source>
        <dbReference type="Pfam" id="PF00814"/>
    </source>
</evidence>
<dbReference type="OrthoDB" id="9784166at2"/>
<dbReference type="GO" id="GO:0002949">
    <property type="term" value="P:tRNA threonylcarbamoyladenosine modification"/>
    <property type="evidence" value="ECO:0007669"/>
    <property type="project" value="InterPro"/>
</dbReference>
<reference evidence="2 3" key="1">
    <citation type="submission" date="2016-10" db="EMBL/GenBank/DDBJ databases">
        <authorList>
            <person name="de Groot N.N."/>
        </authorList>
    </citation>
    <scope>NUCLEOTIDE SEQUENCE [LARGE SCALE GENOMIC DNA]</scope>
    <source>
        <strain evidence="3">E92,LMG 26720,CCM 7988</strain>
    </source>
</reference>